<sequence>MGYVKATQVLPSELLLAIQEYVEGDYLYIPRKKGNEKSWGEKSGTKYTLRIRNREIYQKYKEGKSKQDLSTEYFLSIKSIERIISKEYTH</sequence>
<protein>
    <recommendedName>
        <fullName evidence="3">Mor transcription activator domain-containing protein</fullName>
    </recommendedName>
</protein>
<dbReference type="RefSeq" id="WP_148950290.1">
    <property type="nucleotide sequence ID" value="NZ_VTES01000004.1"/>
</dbReference>
<dbReference type="AlphaFoldDB" id="A0A5D4SJ19"/>
<dbReference type="EMBL" id="VTES01000004">
    <property type="protein sequence ID" value="TYS63279.1"/>
    <property type="molecule type" value="Genomic_DNA"/>
</dbReference>
<reference evidence="1 2" key="1">
    <citation type="submission" date="2019-08" db="EMBL/GenBank/DDBJ databases">
        <title>Bacillus genomes from the desert of Cuatro Cienegas, Coahuila.</title>
        <authorList>
            <person name="Olmedo-Alvarez G."/>
        </authorList>
    </citation>
    <scope>NUCLEOTIDE SEQUENCE [LARGE SCALE GENOMIC DNA]</scope>
    <source>
        <strain evidence="1 2">CH37_1T</strain>
    </source>
</reference>
<dbReference type="Gene3D" id="1.10.10.60">
    <property type="entry name" value="Homeodomain-like"/>
    <property type="match status" value="1"/>
</dbReference>
<gene>
    <name evidence="1" type="ORF">FZD47_16665</name>
</gene>
<name>A0A5D4SJ19_9BACI</name>
<dbReference type="PANTHER" id="PTHR37812">
    <property type="entry name" value="MU-LIKE PROPHAGE FLUMU PROTEIN C"/>
    <property type="match status" value="1"/>
</dbReference>
<accession>A0A5D4SJ19</accession>
<dbReference type="PANTHER" id="PTHR37812:SF1">
    <property type="entry name" value="MU-LIKE PROPHAGE FLUMU PROTEIN C"/>
    <property type="match status" value="1"/>
</dbReference>
<dbReference type="NCBIfam" id="NF040785">
    <property type="entry name" value="CD3324_fam"/>
    <property type="match status" value="1"/>
</dbReference>
<evidence type="ECO:0000313" key="2">
    <source>
        <dbReference type="Proteomes" id="UP000323732"/>
    </source>
</evidence>
<dbReference type="InterPro" id="IPR049739">
    <property type="entry name" value="YraL-like"/>
</dbReference>
<organism evidence="1 2">
    <name type="scientific">Bacillus infantis</name>
    <dbReference type="NCBI Taxonomy" id="324767"/>
    <lineage>
        <taxon>Bacteria</taxon>
        <taxon>Bacillati</taxon>
        <taxon>Bacillota</taxon>
        <taxon>Bacilli</taxon>
        <taxon>Bacillales</taxon>
        <taxon>Bacillaceae</taxon>
        <taxon>Bacillus</taxon>
    </lineage>
</organism>
<evidence type="ECO:0000313" key="1">
    <source>
        <dbReference type="EMBL" id="TYS63279.1"/>
    </source>
</evidence>
<comment type="caution">
    <text evidence="1">The sequence shown here is derived from an EMBL/GenBank/DDBJ whole genome shotgun (WGS) entry which is preliminary data.</text>
</comment>
<dbReference type="InterPro" id="IPR009057">
    <property type="entry name" value="Homeodomain-like_sf"/>
</dbReference>
<proteinExistence type="predicted"/>
<dbReference type="InterPro" id="IPR052411">
    <property type="entry name" value="c-mor_Regulatory_Protein"/>
</dbReference>
<dbReference type="Proteomes" id="UP000323732">
    <property type="component" value="Unassembled WGS sequence"/>
</dbReference>
<evidence type="ECO:0008006" key="3">
    <source>
        <dbReference type="Google" id="ProtNLM"/>
    </source>
</evidence>
<dbReference type="SUPFAM" id="SSF46689">
    <property type="entry name" value="Homeodomain-like"/>
    <property type="match status" value="1"/>
</dbReference>